<feature type="domain" description="RNA polymerase sigma factor 70 region 4 type 2" evidence="1">
    <location>
        <begin position="26"/>
        <end position="77"/>
    </location>
</feature>
<dbReference type="EMBL" id="JACHHE010000010">
    <property type="protein sequence ID" value="MBB5181575.1"/>
    <property type="molecule type" value="Genomic_DNA"/>
</dbReference>
<organism evidence="2 3">
    <name type="scientific">Planococcus koreensis</name>
    <dbReference type="NCBI Taxonomy" id="112331"/>
    <lineage>
        <taxon>Bacteria</taxon>
        <taxon>Bacillati</taxon>
        <taxon>Bacillota</taxon>
        <taxon>Bacilli</taxon>
        <taxon>Bacillales</taxon>
        <taxon>Caryophanaceae</taxon>
        <taxon>Planococcus</taxon>
    </lineage>
</organism>
<dbReference type="Proteomes" id="UP000525923">
    <property type="component" value="Unassembled WGS sequence"/>
</dbReference>
<dbReference type="GO" id="GO:0016987">
    <property type="term" value="F:sigma factor activity"/>
    <property type="evidence" value="ECO:0007669"/>
    <property type="project" value="InterPro"/>
</dbReference>
<evidence type="ECO:0000313" key="3">
    <source>
        <dbReference type="Proteomes" id="UP000525923"/>
    </source>
</evidence>
<evidence type="ECO:0000313" key="2">
    <source>
        <dbReference type="EMBL" id="MBB5181575.1"/>
    </source>
</evidence>
<evidence type="ECO:0000259" key="1">
    <source>
        <dbReference type="Pfam" id="PF08281"/>
    </source>
</evidence>
<comment type="caution">
    <text evidence="2">The sequence shown here is derived from an EMBL/GenBank/DDBJ whole genome shotgun (WGS) entry which is preliminary data.</text>
</comment>
<dbReference type="GO" id="GO:0006352">
    <property type="term" value="P:DNA-templated transcription initiation"/>
    <property type="evidence" value="ECO:0007669"/>
    <property type="project" value="InterPro"/>
</dbReference>
<reference evidence="2 3" key="1">
    <citation type="submission" date="2020-08" db="EMBL/GenBank/DDBJ databases">
        <title>Genomic Encyclopedia of Type Strains, Phase IV (KMG-IV): sequencing the most valuable type-strain genomes for metagenomic binning, comparative biology and taxonomic classification.</title>
        <authorList>
            <person name="Goeker M."/>
        </authorList>
    </citation>
    <scope>NUCLEOTIDE SEQUENCE [LARGE SCALE GENOMIC DNA]</scope>
    <source>
        <strain evidence="2 3">DSM 15895</strain>
    </source>
</reference>
<dbReference type="Pfam" id="PF08281">
    <property type="entry name" value="Sigma70_r4_2"/>
    <property type="match status" value="1"/>
</dbReference>
<dbReference type="RefSeq" id="WP_135504844.1">
    <property type="nucleotide sequence ID" value="NZ_JACHHE010000010.1"/>
</dbReference>
<proteinExistence type="predicted"/>
<dbReference type="AlphaFoldDB" id="A0A7W8CU33"/>
<dbReference type="InterPro" id="IPR013324">
    <property type="entry name" value="RNA_pol_sigma_r3/r4-like"/>
</dbReference>
<dbReference type="InterPro" id="IPR013249">
    <property type="entry name" value="RNA_pol_sigma70_r4_t2"/>
</dbReference>
<protein>
    <submittedName>
        <fullName evidence="2">RNA polymerase sigma factor (Sigma-70 family)</fullName>
    </submittedName>
</protein>
<dbReference type="InterPro" id="IPR036388">
    <property type="entry name" value="WH-like_DNA-bd_sf"/>
</dbReference>
<name>A0A7W8CU33_9BACL</name>
<dbReference type="OrthoDB" id="2678696at2"/>
<sequence length="81" mass="9304">MRYGNMETSSTLSMEEELMAARENRFELLKLLSELGALDRDILVMKLIQGISNKEIAVHLGLAEYTVKIRIHDALKKWDVL</sequence>
<dbReference type="GO" id="GO:0003677">
    <property type="term" value="F:DNA binding"/>
    <property type="evidence" value="ECO:0007669"/>
    <property type="project" value="InterPro"/>
</dbReference>
<keyword evidence="3" id="KW-1185">Reference proteome</keyword>
<accession>A0A7W8CU33</accession>
<dbReference type="Gene3D" id="1.10.10.10">
    <property type="entry name" value="Winged helix-like DNA-binding domain superfamily/Winged helix DNA-binding domain"/>
    <property type="match status" value="1"/>
</dbReference>
<gene>
    <name evidence="2" type="ORF">HNQ44_003040</name>
</gene>
<dbReference type="SUPFAM" id="SSF88659">
    <property type="entry name" value="Sigma3 and sigma4 domains of RNA polymerase sigma factors"/>
    <property type="match status" value="1"/>
</dbReference>